<proteinExistence type="predicted"/>
<organism evidence="1 2">
    <name type="scientific">Strongylus vulgaris</name>
    <name type="common">Blood worm</name>
    <dbReference type="NCBI Taxonomy" id="40348"/>
    <lineage>
        <taxon>Eukaryota</taxon>
        <taxon>Metazoa</taxon>
        <taxon>Ecdysozoa</taxon>
        <taxon>Nematoda</taxon>
        <taxon>Chromadorea</taxon>
        <taxon>Rhabditida</taxon>
        <taxon>Rhabditina</taxon>
        <taxon>Rhabditomorpha</taxon>
        <taxon>Strongyloidea</taxon>
        <taxon>Strongylidae</taxon>
        <taxon>Strongylus</taxon>
    </lineage>
</organism>
<dbReference type="AlphaFoldDB" id="A0A3P7ISH1"/>
<evidence type="ECO:0000313" key="2">
    <source>
        <dbReference type="Proteomes" id="UP000270094"/>
    </source>
</evidence>
<dbReference type="Proteomes" id="UP000270094">
    <property type="component" value="Unassembled WGS sequence"/>
</dbReference>
<dbReference type="EMBL" id="UYYB01028383">
    <property type="protein sequence ID" value="VDM73016.1"/>
    <property type="molecule type" value="Genomic_DNA"/>
</dbReference>
<name>A0A3P7ISH1_STRVU</name>
<reference evidence="1 2" key="1">
    <citation type="submission" date="2018-11" db="EMBL/GenBank/DDBJ databases">
        <authorList>
            <consortium name="Pathogen Informatics"/>
        </authorList>
    </citation>
    <scope>NUCLEOTIDE SEQUENCE [LARGE SCALE GENOMIC DNA]</scope>
</reference>
<accession>A0A3P7ISH1</accession>
<evidence type="ECO:0000313" key="1">
    <source>
        <dbReference type="EMBL" id="VDM73016.1"/>
    </source>
</evidence>
<keyword evidence="2" id="KW-1185">Reference proteome</keyword>
<protein>
    <submittedName>
        <fullName evidence="1">Uncharacterized protein</fullName>
    </submittedName>
</protein>
<gene>
    <name evidence="1" type="ORF">SVUK_LOCUS8014</name>
</gene>
<sequence length="45" mass="5478">MMRSRLLTIRNRTYFVFWKGNGRSGLRKDGKVALNRQNPEKRRRN</sequence>